<organism evidence="2 3">
    <name type="scientific">Acidisarcina polymorpha</name>
    <dbReference type="NCBI Taxonomy" id="2211140"/>
    <lineage>
        <taxon>Bacteria</taxon>
        <taxon>Pseudomonadati</taxon>
        <taxon>Acidobacteriota</taxon>
        <taxon>Terriglobia</taxon>
        <taxon>Terriglobales</taxon>
        <taxon>Acidobacteriaceae</taxon>
        <taxon>Acidisarcina</taxon>
    </lineage>
</organism>
<dbReference type="OrthoDB" id="118852at2"/>
<evidence type="ECO:0000256" key="1">
    <source>
        <dbReference type="SAM" id="SignalP"/>
    </source>
</evidence>
<proteinExistence type="predicted"/>
<protein>
    <submittedName>
        <fullName evidence="2">Uncharacterized protein</fullName>
    </submittedName>
</protein>
<feature type="chain" id="PRO_5016251835" evidence="1">
    <location>
        <begin position="38"/>
        <end position="253"/>
    </location>
</feature>
<evidence type="ECO:0000313" key="3">
    <source>
        <dbReference type="Proteomes" id="UP000253606"/>
    </source>
</evidence>
<dbReference type="RefSeq" id="WP_114209850.1">
    <property type="nucleotide sequence ID" value="NZ_CP030840.1"/>
</dbReference>
<dbReference type="KEGG" id="abas:ACPOL_5999"/>
<name>A0A2Z5G7K4_9BACT</name>
<dbReference type="Proteomes" id="UP000253606">
    <property type="component" value="Chromosome"/>
</dbReference>
<keyword evidence="3" id="KW-1185">Reference proteome</keyword>
<sequence length="253" mass="27069">MRNFQRHHCYSPADIIFGLIVCCCMPLACLTGASASAQSVAAADATAGSNSETSIKTSSPTASVLNYAPTAPVQFDARDKASYYFHNLLSFGTVLGPAGEAAGAMILPPKHYPDPWRQGVAAYGRNYLAILGRQQTAGFSRFVADVALREDPRYYPSANRGFAFRVGHAIGFTLIDRSDSGQARPALANLIGAAAGGFVGNAYLPSNYSDLRHAGVRTGIQMGTFAVGNLFEEFAPEFEKLSHSMGNHLRRTH</sequence>
<keyword evidence="1" id="KW-0732">Signal</keyword>
<evidence type="ECO:0000313" key="2">
    <source>
        <dbReference type="EMBL" id="AXC15243.1"/>
    </source>
</evidence>
<gene>
    <name evidence="2" type="ORF">ACPOL_5999</name>
</gene>
<feature type="signal peptide" evidence="1">
    <location>
        <begin position="1"/>
        <end position="37"/>
    </location>
</feature>
<accession>A0A2Z5G7K4</accession>
<reference evidence="2 3" key="1">
    <citation type="journal article" date="2018" name="Front. Microbiol.">
        <title>Hydrolytic Capabilities as a Key to Environmental Success: Chitinolytic and Cellulolytic Acidobacteria From Acidic Sub-arctic Soils and Boreal Peatlands.</title>
        <authorList>
            <person name="Belova S.E."/>
            <person name="Ravin N.V."/>
            <person name="Pankratov T.A."/>
            <person name="Rakitin A.L."/>
            <person name="Ivanova A.A."/>
            <person name="Beletsky A.V."/>
            <person name="Mardanov A.V."/>
            <person name="Sinninghe Damste J.S."/>
            <person name="Dedysh S.N."/>
        </authorList>
    </citation>
    <scope>NUCLEOTIDE SEQUENCE [LARGE SCALE GENOMIC DNA]</scope>
    <source>
        <strain evidence="2 3">SBC82</strain>
    </source>
</reference>
<dbReference type="EMBL" id="CP030840">
    <property type="protein sequence ID" value="AXC15243.1"/>
    <property type="molecule type" value="Genomic_DNA"/>
</dbReference>
<dbReference type="AlphaFoldDB" id="A0A2Z5G7K4"/>